<feature type="compositionally biased region" description="Polar residues" evidence="1">
    <location>
        <begin position="94"/>
        <end position="110"/>
    </location>
</feature>
<sequence length="110" mass="12098">QIKTDRSASVEGEKDLKCKKWAGFIYVATEYDLISSEDEKDLDQTYVYSPSKLSPLSASEFLFEPPAEEDQSDHSDQNSVLVLESDSASDEAGPSTSASKTNTPVRQCVK</sequence>
<dbReference type="Proteomes" id="UP001159427">
    <property type="component" value="Unassembled WGS sequence"/>
</dbReference>
<evidence type="ECO:0000313" key="2">
    <source>
        <dbReference type="EMBL" id="CAH3175608.1"/>
    </source>
</evidence>
<accession>A0ABN8RBE2</accession>
<proteinExistence type="predicted"/>
<gene>
    <name evidence="2" type="ORF">PEVE_00010221</name>
</gene>
<dbReference type="EMBL" id="CALNXI010001716">
    <property type="protein sequence ID" value="CAH3175608.1"/>
    <property type="molecule type" value="Genomic_DNA"/>
</dbReference>
<feature type="region of interest" description="Disordered" evidence="1">
    <location>
        <begin position="59"/>
        <end position="110"/>
    </location>
</feature>
<protein>
    <submittedName>
        <fullName evidence="2">Uncharacterized protein</fullName>
    </submittedName>
</protein>
<keyword evidence="3" id="KW-1185">Reference proteome</keyword>
<feature type="non-terminal residue" evidence="2">
    <location>
        <position position="1"/>
    </location>
</feature>
<evidence type="ECO:0000313" key="3">
    <source>
        <dbReference type="Proteomes" id="UP001159427"/>
    </source>
</evidence>
<evidence type="ECO:0000256" key="1">
    <source>
        <dbReference type="SAM" id="MobiDB-lite"/>
    </source>
</evidence>
<comment type="caution">
    <text evidence="2">The sequence shown here is derived from an EMBL/GenBank/DDBJ whole genome shotgun (WGS) entry which is preliminary data.</text>
</comment>
<reference evidence="2 3" key="1">
    <citation type="submission" date="2022-05" db="EMBL/GenBank/DDBJ databases">
        <authorList>
            <consortium name="Genoscope - CEA"/>
            <person name="William W."/>
        </authorList>
    </citation>
    <scope>NUCLEOTIDE SEQUENCE [LARGE SCALE GENOMIC DNA]</scope>
</reference>
<name>A0ABN8RBE2_9CNID</name>
<organism evidence="2 3">
    <name type="scientific">Porites evermanni</name>
    <dbReference type="NCBI Taxonomy" id="104178"/>
    <lineage>
        <taxon>Eukaryota</taxon>
        <taxon>Metazoa</taxon>
        <taxon>Cnidaria</taxon>
        <taxon>Anthozoa</taxon>
        <taxon>Hexacorallia</taxon>
        <taxon>Scleractinia</taxon>
        <taxon>Fungiina</taxon>
        <taxon>Poritidae</taxon>
        <taxon>Porites</taxon>
    </lineage>
</organism>